<keyword evidence="2 6" id="KW-0032">Aminotransferase</keyword>
<evidence type="ECO:0000256" key="4">
    <source>
        <dbReference type="ARBA" id="ARBA00038398"/>
    </source>
</evidence>
<organism evidence="6 7">
    <name type="scientific">Yinghuangia soli</name>
    <dbReference type="NCBI Taxonomy" id="2908204"/>
    <lineage>
        <taxon>Bacteria</taxon>
        <taxon>Bacillati</taxon>
        <taxon>Actinomycetota</taxon>
        <taxon>Actinomycetes</taxon>
        <taxon>Kitasatosporales</taxon>
        <taxon>Streptomycetaceae</taxon>
        <taxon>Yinghuangia</taxon>
    </lineage>
</organism>
<dbReference type="CDD" id="cd00616">
    <property type="entry name" value="AHBA_syn"/>
    <property type="match status" value="1"/>
</dbReference>
<evidence type="ECO:0000256" key="5">
    <source>
        <dbReference type="RuleBase" id="RU004508"/>
    </source>
</evidence>
<evidence type="ECO:0000256" key="3">
    <source>
        <dbReference type="ARBA" id="ARBA00022898"/>
    </source>
</evidence>
<dbReference type="InterPro" id="IPR015422">
    <property type="entry name" value="PyrdxlP-dep_Trfase_small"/>
</dbReference>
<name>A0AA41PXP6_9ACTN</name>
<comment type="similarity">
    <text evidence="4">Belongs to the DegT/DnrJ/EryC1 family. L-glutamine:2-deoxy-scyllo-inosose/scyllo-inosose aminotransferase subfamily.</text>
</comment>
<evidence type="ECO:0000256" key="1">
    <source>
        <dbReference type="ARBA" id="ARBA00001933"/>
    </source>
</evidence>
<dbReference type="InterPro" id="IPR000653">
    <property type="entry name" value="DegT/StrS_aminotransferase"/>
</dbReference>
<proteinExistence type="inferred from homology"/>
<protein>
    <submittedName>
        <fullName evidence="6">Aminotransferase class I/II-fold pyridoxal phosphate-dependent enzyme</fullName>
    </submittedName>
</protein>
<dbReference type="PIRSF" id="PIRSF000390">
    <property type="entry name" value="PLP_StrS"/>
    <property type="match status" value="1"/>
</dbReference>
<dbReference type="GO" id="GO:0000271">
    <property type="term" value="P:polysaccharide biosynthetic process"/>
    <property type="evidence" value="ECO:0007669"/>
    <property type="project" value="TreeGrafter"/>
</dbReference>
<dbReference type="GO" id="GO:0030170">
    <property type="term" value="F:pyridoxal phosphate binding"/>
    <property type="evidence" value="ECO:0007669"/>
    <property type="project" value="TreeGrafter"/>
</dbReference>
<dbReference type="EMBL" id="JAKFHA010000004">
    <property type="protein sequence ID" value="MCF2527643.1"/>
    <property type="molecule type" value="Genomic_DNA"/>
</dbReference>
<dbReference type="PANTHER" id="PTHR30244">
    <property type="entry name" value="TRANSAMINASE"/>
    <property type="match status" value="1"/>
</dbReference>
<dbReference type="Proteomes" id="UP001165378">
    <property type="component" value="Unassembled WGS sequence"/>
</dbReference>
<keyword evidence="2 6" id="KW-0808">Transferase</keyword>
<keyword evidence="3 5" id="KW-0663">Pyridoxal phosphate</keyword>
<dbReference type="PANTHER" id="PTHR30244:SF34">
    <property type="entry name" value="DTDP-4-AMINO-4,6-DIDEOXYGALACTOSE TRANSAMINASE"/>
    <property type="match status" value="1"/>
</dbReference>
<evidence type="ECO:0000256" key="2">
    <source>
        <dbReference type="ARBA" id="ARBA00022576"/>
    </source>
</evidence>
<reference evidence="6" key="1">
    <citation type="submission" date="2022-01" db="EMBL/GenBank/DDBJ databases">
        <title>Genome-Based Taxonomic Classification of the Phylum Actinobacteria.</title>
        <authorList>
            <person name="Gao Y."/>
        </authorList>
    </citation>
    <scope>NUCLEOTIDE SEQUENCE</scope>
    <source>
        <strain evidence="6">KLBMP 8922</strain>
    </source>
</reference>
<dbReference type="GO" id="GO:0008483">
    <property type="term" value="F:transaminase activity"/>
    <property type="evidence" value="ECO:0007669"/>
    <property type="project" value="UniProtKB-KW"/>
</dbReference>
<comment type="cofactor">
    <cofactor evidence="1">
        <name>pyridoxal 5'-phosphate</name>
        <dbReference type="ChEBI" id="CHEBI:597326"/>
    </cofactor>
</comment>
<evidence type="ECO:0000313" key="7">
    <source>
        <dbReference type="Proteomes" id="UP001165378"/>
    </source>
</evidence>
<dbReference type="InterPro" id="IPR015424">
    <property type="entry name" value="PyrdxlP-dep_Trfase"/>
</dbReference>
<dbReference type="AlphaFoldDB" id="A0AA41PXP6"/>
<keyword evidence="7" id="KW-1185">Reference proteome</keyword>
<evidence type="ECO:0000313" key="6">
    <source>
        <dbReference type="EMBL" id="MCF2527643.1"/>
    </source>
</evidence>
<gene>
    <name evidence="6" type="ORF">LZ495_10510</name>
</gene>
<sequence length="400" mass="44123">MRKIPYAGSVHDQAEIDAMLAILNGPPSAMTIGRNVAAMEQKVAALFGKSHGLMCNSGSSALYLAIELLRLEPGDEIITSTLTFSTDIAPMVKAGLVPVLADVDPDSFQIDVDRLEGLIGPRTKAILTPNLAGNAPDWDRIREIADRHGLAVVEDSCDALGATLRGTPTGTRADISVTSFAMSHIITCAGNGGMVLVDDEALRDRGLMLRRWGRRSELQLFGSKKGNRDFFEEIDGVLYDNLFIFDEIGWNFEPSELGAAFGLAQLEKLPRFLATRQRHFAAHHAFFAKHPEAFIPPRQTEGLDTGWLNFPAIINPEAGFSRGELQQYLEDRGISTRTVWSGNILRQPGFKDIAHRADPDGYPNADRVMEYAFIVPMNHRMDDEDTAYIHEQVEAFLASR</sequence>
<accession>A0AA41PXP6</accession>
<comment type="caution">
    <text evidence="6">The sequence shown here is derived from an EMBL/GenBank/DDBJ whole genome shotgun (WGS) entry which is preliminary data.</text>
</comment>
<dbReference type="SUPFAM" id="SSF53383">
    <property type="entry name" value="PLP-dependent transferases"/>
    <property type="match status" value="1"/>
</dbReference>
<dbReference type="Gene3D" id="3.40.640.10">
    <property type="entry name" value="Type I PLP-dependent aspartate aminotransferase-like (Major domain)"/>
    <property type="match status" value="1"/>
</dbReference>
<dbReference type="Gene3D" id="3.90.1150.10">
    <property type="entry name" value="Aspartate Aminotransferase, domain 1"/>
    <property type="match status" value="1"/>
</dbReference>
<dbReference type="InterPro" id="IPR015421">
    <property type="entry name" value="PyrdxlP-dep_Trfase_major"/>
</dbReference>
<dbReference type="Pfam" id="PF01041">
    <property type="entry name" value="DegT_DnrJ_EryC1"/>
    <property type="match status" value="1"/>
</dbReference>